<dbReference type="GO" id="GO:0005737">
    <property type="term" value="C:cytoplasm"/>
    <property type="evidence" value="ECO:0007669"/>
    <property type="project" value="TreeGrafter"/>
</dbReference>
<dbReference type="Gene3D" id="3.40.50.10180">
    <property type="entry name" value="Glycerate kinase, MOFRL-like N-terminal domain"/>
    <property type="match status" value="1"/>
</dbReference>
<dbReference type="SUPFAM" id="SSF82544">
    <property type="entry name" value="GckA/TtuD-like"/>
    <property type="match status" value="1"/>
</dbReference>
<keyword evidence="4" id="KW-1185">Reference proteome</keyword>
<feature type="domain" description="MOFRL" evidence="1">
    <location>
        <begin position="301"/>
        <end position="404"/>
    </location>
</feature>
<sequence>MLKNETLRRDADVIIRASLNAVLPDEAVRRALKNFRPQGGRVLLVAAGKAAWQMAHAAVKFLGRVDGGVVVTKYGHVKGTIPGVDCFEAGHPVPDENGFAATRKALELVQGLTAEDTVLFLLSGGGSALFEKPLIPGAELQQITGQLLASGADIVEMNTIRKRLSGVKGGRFAQSCAPAQVFSIVLSDILGDPLDMIASGPAVPDTSTCAQALAIAEKYHLQLSAQAKALLAQETPKVLDHVATQITGSVRELCSAAANACRELGYEPVILTDRLCCEAREAGSFLGSIARTHAGQGKKLAFLAGGETVVHLTGTGLGGRNQELALAAAPVIAGLDAAVFSVGSDGTDGPTDAAGGYVDGSTAAALAQNQLKVYDVLQNNDAYHALKAVDGLIITGATGTNVNDVAVVLIGNQG</sequence>
<dbReference type="AlphaFoldDB" id="A0A2A6Z777"/>
<dbReference type="EMBL" id="NMTQ01000037">
    <property type="protein sequence ID" value="PDX57212.1"/>
    <property type="molecule type" value="Genomic_DNA"/>
</dbReference>
<keyword evidence="3" id="KW-0808">Transferase</keyword>
<feature type="domain" description="MOFRL-associated" evidence="2">
    <location>
        <begin position="12"/>
        <end position="231"/>
    </location>
</feature>
<dbReference type="InterPro" id="IPR039760">
    <property type="entry name" value="MOFRL_protein"/>
</dbReference>
<dbReference type="Gene3D" id="3.40.1480.10">
    <property type="entry name" value="MOFRL domain"/>
    <property type="match status" value="1"/>
</dbReference>
<keyword evidence="3" id="KW-0418">Kinase</keyword>
<gene>
    <name evidence="3" type="ORF">CGS46_11780</name>
</gene>
<dbReference type="Proteomes" id="UP000220752">
    <property type="component" value="Unassembled WGS sequence"/>
</dbReference>
<dbReference type="InterPro" id="IPR007835">
    <property type="entry name" value="MOFRL"/>
</dbReference>
<dbReference type="Pfam" id="PF13660">
    <property type="entry name" value="DUF4147"/>
    <property type="match status" value="1"/>
</dbReference>
<dbReference type="Pfam" id="PF05161">
    <property type="entry name" value="MOFRL"/>
    <property type="match status" value="1"/>
</dbReference>
<accession>A0A2A6Z777</accession>
<evidence type="ECO:0000313" key="3">
    <source>
        <dbReference type="EMBL" id="PDX57212.1"/>
    </source>
</evidence>
<name>A0A2A6Z777_9FIRM</name>
<proteinExistence type="predicted"/>
<dbReference type="InterPro" id="IPR038614">
    <property type="entry name" value="GK_N_sf"/>
</dbReference>
<organism evidence="3 4">
    <name type="scientific">Faecalibacterium langellae</name>
    <dbReference type="NCBI Taxonomy" id="3435293"/>
    <lineage>
        <taxon>Bacteria</taxon>
        <taxon>Bacillati</taxon>
        <taxon>Bacillota</taxon>
        <taxon>Clostridia</taxon>
        <taxon>Eubacteriales</taxon>
        <taxon>Oscillospiraceae</taxon>
        <taxon>Faecalibacterium</taxon>
    </lineage>
</organism>
<dbReference type="InterPro" id="IPR025286">
    <property type="entry name" value="MOFRL_assoc_dom"/>
</dbReference>
<evidence type="ECO:0000259" key="1">
    <source>
        <dbReference type="Pfam" id="PF05161"/>
    </source>
</evidence>
<evidence type="ECO:0000259" key="2">
    <source>
        <dbReference type="Pfam" id="PF13660"/>
    </source>
</evidence>
<comment type="caution">
    <text evidence="3">The sequence shown here is derived from an EMBL/GenBank/DDBJ whole genome shotgun (WGS) entry which is preliminary data.</text>
</comment>
<reference evidence="3 4" key="1">
    <citation type="journal article" date="2017" name="Front. Microbiol.">
        <title>New Insights into the Diversity of the Genus Faecalibacterium.</title>
        <authorList>
            <person name="Benevides L."/>
            <person name="Burman S."/>
            <person name="Martin R."/>
            <person name="Robert V."/>
            <person name="Thomas M."/>
            <person name="Miquel S."/>
            <person name="Chain F."/>
            <person name="Sokol H."/>
            <person name="Bermudez-Humaran L.G."/>
            <person name="Morrison M."/>
            <person name="Langella P."/>
            <person name="Azevedo V.A."/>
            <person name="Chatel J.M."/>
            <person name="Soares S."/>
        </authorList>
    </citation>
    <scope>NUCLEOTIDE SEQUENCE [LARGE SCALE GENOMIC DNA]</scope>
    <source>
        <strain evidence="4">CNCM I-4540</strain>
    </source>
</reference>
<protein>
    <submittedName>
        <fullName evidence="3">Glycerate kinase</fullName>
    </submittedName>
</protein>
<dbReference type="InterPro" id="IPR037035">
    <property type="entry name" value="GK-like_C_sf"/>
</dbReference>
<dbReference type="PANTHER" id="PTHR12227:SF0">
    <property type="entry name" value="GLYCERATE KINASE"/>
    <property type="match status" value="1"/>
</dbReference>
<evidence type="ECO:0000313" key="4">
    <source>
        <dbReference type="Proteomes" id="UP000220752"/>
    </source>
</evidence>
<dbReference type="PANTHER" id="PTHR12227">
    <property type="entry name" value="GLYCERATE KINASE"/>
    <property type="match status" value="1"/>
</dbReference>
<dbReference type="GO" id="GO:0008887">
    <property type="term" value="F:glycerate kinase activity"/>
    <property type="evidence" value="ECO:0007669"/>
    <property type="project" value="InterPro"/>
</dbReference>